<evidence type="ECO:0000313" key="2">
    <source>
        <dbReference type="Proteomes" id="UP001055219"/>
    </source>
</evidence>
<dbReference type="GeneID" id="75829091"/>
<gene>
    <name evidence="1" type="ORF">J7T54_002581</name>
</gene>
<comment type="caution">
    <text evidence="1">The sequence shown here is derived from an EMBL/GenBank/DDBJ whole genome shotgun (WGS) entry which is preliminary data.</text>
</comment>
<dbReference type="EMBL" id="JAGIXG020000024">
    <property type="protein sequence ID" value="KAI6781223.1"/>
    <property type="molecule type" value="Genomic_DNA"/>
</dbReference>
<dbReference type="Proteomes" id="UP001055219">
    <property type="component" value="Unassembled WGS sequence"/>
</dbReference>
<accession>A0A9P9Y123</accession>
<reference evidence="1" key="1">
    <citation type="journal article" date="2021" name="J Fungi (Basel)">
        <title>Genomic and Metabolomic Analyses of the Marine Fungus Emericellopsis cladophorae: Insights into Saltwater Adaptability Mechanisms and Its Biosynthetic Potential.</title>
        <authorList>
            <person name="Goncalves M.F.M."/>
            <person name="Hilario S."/>
            <person name="Van de Peer Y."/>
            <person name="Esteves A.C."/>
            <person name="Alves A."/>
        </authorList>
    </citation>
    <scope>NUCLEOTIDE SEQUENCE</scope>
    <source>
        <strain evidence="1">MUM 19.33</strain>
    </source>
</reference>
<protein>
    <submittedName>
        <fullName evidence="1">Uncharacterized protein</fullName>
    </submittedName>
</protein>
<dbReference type="AlphaFoldDB" id="A0A9P9Y123"/>
<dbReference type="OrthoDB" id="4867305at2759"/>
<name>A0A9P9Y123_9HYPO</name>
<evidence type="ECO:0000313" key="1">
    <source>
        <dbReference type="EMBL" id="KAI6781223.1"/>
    </source>
</evidence>
<dbReference type="RefSeq" id="XP_051362079.1">
    <property type="nucleotide sequence ID" value="XM_051506743.1"/>
</dbReference>
<organism evidence="1 2">
    <name type="scientific">Emericellopsis cladophorae</name>
    <dbReference type="NCBI Taxonomy" id="2686198"/>
    <lineage>
        <taxon>Eukaryota</taxon>
        <taxon>Fungi</taxon>
        <taxon>Dikarya</taxon>
        <taxon>Ascomycota</taxon>
        <taxon>Pezizomycotina</taxon>
        <taxon>Sordariomycetes</taxon>
        <taxon>Hypocreomycetidae</taxon>
        <taxon>Hypocreales</taxon>
        <taxon>Bionectriaceae</taxon>
        <taxon>Emericellopsis</taxon>
    </lineage>
</organism>
<sequence>MSAIRRAVSSIYRDHPSLYKIIGLTTRSPIHDGPQVKAPRSEDDARTSARHVYHDLGALVFLKRLEQSQVQRMGDILAEVVRLGGPAAIADGKKVKGCPGTQTHEDAMETVLKPLWTLEADVLGGNIHGVGTGAEDEEKV</sequence>
<reference evidence="1" key="2">
    <citation type="submission" date="2022-07" db="EMBL/GenBank/DDBJ databases">
        <authorList>
            <person name="Goncalves M.F.M."/>
            <person name="Hilario S."/>
            <person name="Van De Peer Y."/>
            <person name="Esteves A.C."/>
            <person name="Alves A."/>
        </authorList>
    </citation>
    <scope>NUCLEOTIDE SEQUENCE</scope>
    <source>
        <strain evidence="1">MUM 19.33</strain>
    </source>
</reference>
<proteinExistence type="predicted"/>
<keyword evidence="2" id="KW-1185">Reference proteome</keyword>